<comment type="caution">
    <text evidence="3">The sequence shown here is derived from an EMBL/GenBank/DDBJ whole genome shotgun (WGS) entry which is preliminary data.</text>
</comment>
<gene>
    <name evidence="3" type="ORF">CW354_00105</name>
</gene>
<evidence type="ECO:0000259" key="2">
    <source>
        <dbReference type="Pfam" id="PF21028"/>
    </source>
</evidence>
<dbReference type="Gene3D" id="3.10.540.10">
    <property type="entry name" value="duf1285 like domain"/>
    <property type="match status" value="1"/>
</dbReference>
<name>A0A2S7KA13_9PROT</name>
<dbReference type="EMBL" id="PJCH01000001">
    <property type="protein sequence ID" value="PQA89318.1"/>
    <property type="molecule type" value="Genomic_DNA"/>
</dbReference>
<dbReference type="InterPro" id="IPR048341">
    <property type="entry name" value="DUF1285_N"/>
</dbReference>
<organism evidence="3 4">
    <name type="scientific">Hyphococcus luteus</name>
    <dbReference type="NCBI Taxonomy" id="2058213"/>
    <lineage>
        <taxon>Bacteria</taxon>
        <taxon>Pseudomonadati</taxon>
        <taxon>Pseudomonadota</taxon>
        <taxon>Alphaproteobacteria</taxon>
        <taxon>Parvularculales</taxon>
        <taxon>Parvularculaceae</taxon>
        <taxon>Hyphococcus</taxon>
    </lineage>
</organism>
<dbReference type="Proteomes" id="UP000239504">
    <property type="component" value="Unassembled WGS sequence"/>
</dbReference>
<dbReference type="Pfam" id="PF06938">
    <property type="entry name" value="DUF1285_N"/>
    <property type="match status" value="1"/>
</dbReference>
<dbReference type="AlphaFoldDB" id="A0A2S7KA13"/>
<reference evidence="3 4" key="1">
    <citation type="submission" date="2017-12" db="EMBL/GenBank/DDBJ databases">
        <authorList>
            <person name="Hurst M.R.H."/>
        </authorList>
    </citation>
    <scope>NUCLEOTIDE SEQUENCE [LARGE SCALE GENOMIC DNA]</scope>
    <source>
        <strain evidence="3 4">SY-3-19</strain>
    </source>
</reference>
<dbReference type="Pfam" id="PF21028">
    <property type="entry name" value="DUF1285_C"/>
    <property type="match status" value="1"/>
</dbReference>
<feature type="domain" description="DUF1285" evidence="2">
    <location>
        <begin position="87"/>
        <end position="180"/>
    </location>
</feature>
<dbReference type="Gene3D" id="2.30.270.10">
    <property type="entry name" value="duf1285 protein"/>
    <property type="match status" value="1"/>
</dbReference>
<dbReference type="InterPro" id="IPR048342">
    <property type="entry name" value="DUF1285_C"/>
</dbReference>
<keyword evidence="4" id="KW-1185">Reference proteome</keyword>
<proteinExistence type="predicted"/>
<accession>A0A2S7KA13</accession>
<dbReference type="InterPro" id="IPR023361">
    <property type="entry name" value="DUF1285_beta_roll_sf"/>
</dbReference>
<evidence type="ECO:0000313" key="3">
    <source>
        <dbReference type="EMBL" id="PQA89318.1"/>
    </source>
</evidence>
<dbReference type="InterPro" id="IPR010707">
    <property type="entry name" value="DUF1285"/>
</dbReference>
<dbReference type="PIRSF" id="PIRSF029557">
    <property type="entry name" value="UCP029557"/>
    <property type="match status" value="1"/>
</dbReference>
<protein>
    <submittedName>
        <fullName evidence="3">DUF1285 domain-containing protein</fullName>
    </submittedName>
</protein>
<evidence type="ECO:0000259" key="1">
    <source>
        <dbReference type="Pfam" id="PF06938"/>
    </source>
</evidence>
<dbReference type="RefSeq" id="WP_104828021.1">
    <property type="nucleotide sequence ID" value="NZ_PJCH01000001.1"/>
</dbReference>
<evidence type="ECO:0000313" key="4">
    <source>
        <dbReference type="Proteomes" id="UP000239504"/>
    </source>
</evidence>
<sequence>MTDLMRYAAALEGAGDKSLPPVEKWNPEHCGEIDIVIKRDGTWFHEGTPIGRARLVRLFSTVLRREGDAYFLVTPVEKMQITVEDAPFVAVLMRKEGEGEGQKLVFTTNVGDDVAAGPDHPIEFRKDPETGGGAPYVEVRAGLEARVARSVFYELVELAETREIDGEEAFGVASDGAFFSFGPASEVYA</sequence>
<feature type="domain" description="DUF1285" evidence="1">
    <location>
        <begin position="20"/>
        <end position="86"/>
    </location>
</feature>
<dbReference type="OrthoDB" id="3078366at2"/>